<gene>
    <name evidence="1" type="ORF">EYF80_048616</name>
</gene>
<sequence>MRRVRSENSLIIIKERAAEHEGELRLRKIKPCQQETLQQNATTLRRLTEVAAHAQRFEKPERICGCIIKVQRVFRVSGGDYALFQRGQHL</sequence>
<dbReference type="AlphaFoldDB" id="A0A4Z2FJT0"/>
<organism evidence="1 2">
    <name type="scientific">Liparis tanakae</name>
    <name type="common">Tanaka's snailfish</name>
    <dbReference type="NCBI Taxonomy" id="230148"/>
    <lineage>
        <taxon>Eukaryota</taxon>
        <taxon>Metazoa</taxon>
        <taxon>Chordata</taxon>
        <taxon>Craniata</taxon>
        <taxon>Vertebrata</taxon>
        <taxon>Euteleostomi</taxon>
        <taxon>Actinopterygii</taxon>
        <taxon>Neopterygii</taxon>
        <taxon>Teleostei</taxon>
        <taxon>Neoteleostei</taxon>
        <taxon>Acanthomorphata</taxon>
        <taxon>Eupercaria</taxon>
        <taxon>Perciformes</taxon>
        <taxon>Cottioidei</taxon>
        <taxon>Cottales</taxon>
        <taxon>Liparidae</taxon>
        <taxon>Liparis</taxon>
    </lineage>
</organism>
<dbReference type="EMBL" id="SRLO01001126">
    <property type="protein sequence ID" value="TNN41211.1"/>
    <property type="molecule type" value="Genomic_DNA"/>
</dbReference>
<name>A0A4Z2FJT0_9TELE</name>
<keyword evidence="2" id="KW-1185">Reference proteome</keyword>
<comment type="caution">
    <text evidence="1">The sequence shown here is derived from an EMBL/GenBank/DDBJ whole genome shotgun (WGS) entry which is preliminary data.</text>
</comment>
<evidence type="ECO:0000313" key="2">
    <source>
        <dbReference type="Proteomes" id="UP000314294"/>
    </source>
</evidence>
<proteinExistence type="predicted"/>
<protein>
    <submittedName>
        <fullName evidence="1">Uncharacterized protein</fullName>
    </submittedName>
</protein>
<dbReference type="Proteomes" id="UP000314294">
    <property type="component" value="Unassembled WGS sequence"/>
</dbReference>
<evidence type="ECO:0000313" key="1">
    <source>
        <dbReference type="EMBL" id="TNN41211.1"/>
    </source>
</evidence>
<accession>A0A4Z2FJT0</accession>
<reference evidence="1 2" key="1">
    <citation type="submission" date="2019-03" db="EMBL/GenBank/DDBJ databases">
        <title>First draft genome of Liparis tanakae, snailfish: a comprehensive survey of snailfish specific genes.</title>
        <authorList>
            <person name="Kim W."/>
            <person name="Song I."/>
            <person name="Jeong J.-H."/>
            <person name="Kim D."/>
            <person name="Kim S."/>
            <person name="Ryu S."/>
            <person name="Song J.Y."/>
            <person name="Lee S.K."/>
        </authorList>
    </citation>
    <scope>NUCLEOTIDE SEQUENCE [LARGE SCALE GENOMIC DNA]</scope>
    <source>
        <tissue evidence="1">Muscle</tissue>
    </source>
</reference>